<evidence type="ECO:0000256" key="2">
    <source>
        <dbReference type="ARBA" id="ARBA00023015"/>
    </source>
</evidence>
<organism evidence="9 10">
    <name type="scientific">Oidiodendron maius (strain Zn)</name>
    <dbReference type="NCBI Taxonomy" id="913774"/>
    <lineage>
        <taxon>Eukaryota</taxon>
        <taxon>Fungi</taxon>
        <taxon>Dikarya</taxon>
        <taxon>Ascomycota</taxon>
        <taxon>Pezizomycotina</taxon>
        <taxon>Leotiomycetes</taxon>
        <taxon>Leotiomycetes incertae sedis</taxon>
        <taxon>Myxotrichaceae</taxon>
        <taxon>Oidiodendron</taxon>
    </lineage>
</organism>
<dbReference type="HOGENOM" id="CLU_313761_0_0_1"/>
<evidence type="ECO:0000256" key="7">
    <source>
        <dbReference type="SAM" id="MobiDB-lite"/>
    </source>
</evidence>
<dbReference type="Pfam" id="PF00319">
    <property type="entry name" value="SRF-TF"/>
    <property type="match status" value="1"/>
</dbReference>
<keyword evidence="5" id="KW-0539">Nucleus</keyword>
<proteinExistence type="predicted"/>
<keyword evidence="3" id="KW-0238">DNA-binding</keyword>
<dbReference type="InterPro" id="IPR002100">
    <property type="entry name" value="TF_MADSbox"/>
</dbReference>
<dbReference type="InParanoid" id="A0A0C3GAA8"/>
<dbReference type="Gene3D" id="3.40.1810.10">
    <property type="entry name" value="Transcription factor, MADS-box"/>
    <property type="match status" value="1"/>
</dbReference>
<feature type="region of interest" description="Disordered" evidence="7">
    <location>
        <begin position="879"/>
        <end position="907"/>
    </location>
</feature>
<dbReference type="GO" id="GO:0003677">
    <property type="term" value="F:DNA binding"/>
    <property type="evidence" value="ECO:0007669"/>
    <property type="project" value="UniProtKB-KW"/>
</dbReference>
<reference evidence="10" key="2">
    <citation type="submission" date="2015-01" db="EMBL/GenBank/DDBJ databases">
        <title>Evolutionary Origins and Diversification of the Mycorrhizal Mutualists.</title>
        <authorList>
            <consortium name="DOE Joint Genome Institute"/>
            <consortium name="Mycorrhizal Genomics Consortium"/>
            <person name="Kohler A."/>
            <person name="Kuo A."/>
            <person name="Nagy L.G."/>
            <person name="Floudas D."/>
            <person name="Copeland A."/>
            <person name="Barry K.W."/>
            <person name="Cichocki N."/>
            <person name="Veneault-Fourrey C."/>
            <person name="LaButti K."/>
            <person name="Lindquist E.A."/>
            <person name="Lipzen A."/>
            <person name="Lundell T."/>
            <person name="Morin E."/>
            <person name="Murat C."/>
            <person name="Riley R."/>
            <person name="Ohm R."/>
            <person name="Sun H."/>
            <person name="Tunlid A."/>
            <person name="Henrissat B."/>
            <person name="Grigoriev I.V."/>
            <person name="Hibbett D.S."/>
            <person name="Martin F."/>
        </authorList>
    </citation>
    <scope>NUCLEOTIDE SEQUENCE [LARGE SCALE GENOMIC DNA]</scope>
    <source>
        <strain evidence="10">Zn</strain>
    </source>
</reference>
<reference evidence="9 10" key="1">
    <citation type="submission" date="2014-04" db="EMBL/GenBank/DDBJ databases">
        <authorList>
            <consortium name="DOE Joint Genome Institute"/>
            <person name="Kuo A."/>
            <person name="Martino E."/>
            <person name="Perotto S."/>
            <person name="Kohler A."/>
            <person name="Nagy L.G."/>
            <person name="Floudas D."/>
            <person name="Copeland A."/>
            <person name="Barry K.W."/>
            <person name="Cichocki N."/>
            <person name="Veneault-Fourrey C."/>
            <person name="LaButti K."/>
            <person name="Lindquist E.A."/>
            <person name="Lipzen A."/>
            <person name="Lundell T."/>
            <person name="Morin E."/>
            <person name="Murat C."/>
            <person name="Sun H."/>
            <person name="Tunlid A."/>
            <person name="Henrissat B."/>
            <person name="Grigoriev I.V."/>
            <person name="Hibbett D.S."/>
            <person name="Martin F."/>
            <person name="Nordberg H.P."/>
            <person name="Cantor M.N."/>
            <person name="Hua S.X."/>
        </authorList>
    </citation>
    <scope>NUCLEOTIDE SEQUENCE [LARGE SCALE GENOMIC DNA]</scope>
    <source>
        <strain evidence="9 10">Zn</strain>
    </source>
</reference>
<feature type="coiled-coil region" evidence="6">
    <location>
        <begin position="111"/>
        <end position="138"/>
    </location>
</feature>
<feature type="domain" description="MADS-box" evidence="8">
    <location>
        <begin position="594"/>
        <end position="641"/>
    </location>
</feature>
<evidence type="ECO:0000256" key="5">
    <source>
        <dbReference type="ARBA" id="ARBA00023242"/>
    </source>
</evidence>
<name>A0A0C3GAA8_OIDMZ</name>
<dbReference type="SUPFAM" id="SSF55455">
    <property type="entry name" value="SRF-like"/>
    <property type="match status" value="1"/>
</dbReference>
<dbReference type="OrthoDB" id="3511077at2759"/>
<sequence length="933" mass="103305">MTNVAGLSTRAMSLPEVLPALEATSGDSPPSTPLSEATCVNDQYLSPAQQLSQLKGKLRHADAERDTLKFQLFHARICYEAEAQSHQALRQGLEGLHHECVQLGAGYKSRYEECGRENERLQTRCTELSSDNDQLREHLRVTDELISCYKRLIEMSEGAHHQPLASNLSQGWPTLPPNDGPNHFGQISLPPLSHPLSLPPLSLNRQFVINPTSLRPVDDVDYGIGPSVDHSFGTDLVMSATASPFVELTQNRSLQPEQLLSPIQHNAPSFTKTDEEKGSLALVNQIYPNLRVKGRKRDNKHVCELLDDGRESTGVCLSKHSYCAFRSTGFMSPNNHPNRRRRSKSRSKACTDRPPQRRPSDIKDEPRSSTAPGALHDRAQASDQHRTPEPMERLEQLQRQMESLNHEVTYYRQIEPHRRDFIDSVERAGDDLKNALFQLGRTEQFTYWTMQFVEADRASRTVGVIRRVENAARESGMLVHEAPSFRVRKWILISGQNGRCVGSRGGADRVKKRLLSQAKVKSGGGSAEHKSRDVAYDQRPICWLKRQRSAPQETGLLDYVHELVQGDRYLTLFDYRELHPDVKSIRPRTERAQRKRRQEKFRKRSKSLFHKVEELATETDAWVVFIVRDRTGRVRSIRSSSNPNWNPSVNDLIRQKKDTSGSHKFIRKQEISGSWKVVEGDESDSAVEGDDAGSFVEEAHAAKNTPVEADAGAGSVVTVDLSHTDKDGVTADAPKGPPNEIAENQGWMAVNAHDSNSTIVERPSGLGYTAADSSSASKEATTASPEAGAVDSGMERGAVGIRGTDGTTDTTARGGSHQHLGEPAGLISAAVQLVEGTCRAKEAPGEGEVACLTPVPGPETSGYDMMDLDTPGNQVGMQAPAGASTGMDEARHSGSQPHRGPHLSEDISSHEVNDWRNSVVEKLLDHWEWIFQK</sequence>
<keyword evidence="4" id="KW-0804">Transcription</keyword>
<evidence type="ECO:0000256" key="6">
    <source>
        <dbReference type="SAM" id="Coils"/>
    </source>
</evidence>
<feature type="compositionally biased region" description="Basic and acidic residues" evidence="7">
    <location>
        <begin position="375"/>
        <end position="389"/>
    </location>
</feature>
<dbReference type="Proteomes" id="UP000054321">
    <property type="component" value="Unassembled WGS sequence"/>
</dbReference>
<comment type="subcellular location">
    <subcellularLocation>
        <location evidence="1">Nucleus</location>
    </subcellularLocation>
</comment>
<dbReference type="InterPro" id="IPR036879">
    <property type="entry name" value="TF_MADSbox_sf"/>
</dbReference>
<dbReference type="GO" id="GO:0046983">
    <property type="term" value="F:protein dimerization activity"/>
    <property type="evidence" value="ECO:0007669"/>
    <property type="project" value="InterPro"/>
</dbReference>
<keyword evidence="10" id="KW-1185">Reference proteome</keyword>
<keyword evidence="2" id="KW-0805">Transcription regulation</keyword>
<dbReference type="PROSITE" id="PS50066">
    <property type="entry name" value="MADS_BOX_2"/>
    <property type="match status" value="1"/>
</dbReference>
<feature type="region of interest" description="Disordered" evidence="7">
    <location>
        <begin position="769"/>
        <end position="797"/>
    </location>
</feature>
<dbReference type="GO" id="GO:0045944">
    <property type="term" value="P:positive regulation of transcription by RNA polymerase II"/>
    <property type="evidence" value="ECO:0007669"/>
    <property type="project" value="UniProtKB-ARBA"/>
</dbReference>
<feature type="compositionally biased region" description="Basic and acidic residues" evidence="7">
    <location>
        <begin position="349"/>
        <end position="367"/>
    </location>
</feature>
<dbReference type="GO" id="GO:0005634">
    <property type="term" value="C:nucleus"/>
    <property type="evidence" value="ECO:0007669"/>
    <property type="project" value="UniProtKB-SubCell"/>
</dbReference>
<feature type="compositionally biased region" description="Basic residues" evidence="7">
    <location>
        <begin position="337"/>
        <end position="347"/>
    </location>
</feature>
<evidence type="ECO:0000313" key="9">
    <source>
        <dbReference type="EMBL" id="KIM93105.1"/>
    </source>
</evidence>
<evidence type="ECO:0000313" key="10">
    <source>
        <dbReference type="Proteomes" id="UP000054321"/>
    </source>
</evidence>
<evidence type="ECO:0000256" key="4">
    <source>
        <dbReference type="ARBA" id="ARBA00023163"/>
    </source>
</evidence>
<protein>
    <recommendedName>
        <fullName evidence="8">MADS-box domain-containing protein</fullName>
    </recommendedName>
</protein>
<feature type="compositionally biased region" description="Low complexity" evidence="7">
    <location>
        <begin position="769"/>
        <end position="784"/>
    </location>
</feature>
<dbReference type="EMBL" id="KN832899">
    <property type="protein sequence ID" value="KIM93105.1"/>
    <property type="molecule type" value="Genomic_DNA"/>
</dbReference>
<evidence type="ECO:0000256" key="1">
    <source>
        <dbReference type="ARBA" id="ARBA00004123"/>
    </source>
</evidence>
<keyword evidence="6" id="KW-0175">Coiled coil</keyword>
<gene>
    <name evidence="9" type="ORF">OIDMADRAFT_36039</name>
</gene>
<accession>A0A0C3GAA8</accession>
<feature type="region of interest" description="Disordered" evidence="7">
    <location>
        <begin position="327"/>
        <end position="389"/>
    </location>
</feature>
<evidence type="ECO:0000259" key="8">
    <source>
        <dbReference type="PROSITE" id="PS50066"/>
    </source>
</evidence>
<evidence type="ECO:0000256" key="3">
    <source>
        <dbReference type="ARBA" id="ARBA00023125"/>
    </source>
</evidence>
<dbReference type="AlphaFoldDB" id="A0A0C3GAA8"/>